<evidence type="ECO:0000259" key="3">
    <source>
        <dbReference type="Pfam" id="PF13359"/>
    </source>
</evidence>
<accession>A0AAV4JKN2</accession>
<sequence>MPPPDREKRMNIATEFYTRFNFPLCLGAIEGKHIRIEKPASSLSLYYNYKGFFSIILLTVTGSEGKFVVVDVGWCGSNNDGGVFQKSAFGRSLASGTLNLPTEGTVPQTDIKLQLSLLQTMLSH</sequence>
<protein>
    <submittedName>
        <fullName evidence="4">Nuclease harbi1-like protein</fullName>
    </submittedName>
</protein>
<proteinExistence type="predicted"/>
<evidence type="ECO:0000313" key="5">
    <source>
        <dbReference type="Proteomes" id="UP000762676"/>
    </source>
</evidence>
<dbReference type="AlphaFoldDB" id="A0AAV4JKN2"/>
<dbReference type="Pfam" id="PF13359">
    <property type="entry name" value="DDE_Tnp_4"/>
    <property type="match status" value="1"/>
</dbReference>
<dbReference type="InterPro" id="IPR027806">
    <property type="entry name" value="HARBI1_dom"/>
</dbReference>
<evidence type="ECO:0000313" key="4">
    <source>
        <dbReference type="EMBL" id="GFS22659.1"/>
    </source>
</evidence>
<keyword evidence="5" id="KW-1185">Reference proteome</keyword>
<dbReference type="GO" id="GO:0046872">
    <property type="term" value="F:metal ion binding"/>
    <property type="evidence" value="ECO:0007669"/>
    <property type="project" value="UniProtKB-KW"/>
</dbReference>
<dbReference type="EMBL" id="BMAT01003263">
    <property type="protein sequence ID" value="GFS22659.1"/>
    <property type="molecule type" value="Genomic_DNA"/>
</dbReference>
<name>A0AAV4JKN2_9GAST</name>
<organism evidence="4 5">
    <name type="scientific">Elysia marginata</name>
    <dbReference type="NCBI Taxonomy" id="1093978"/>
    <lineage>
        <taxon>Eukaryota</taxon>
        <taxon>Metazoa</taxon>
        <taxon>Spiralia</taxon>
        <taxon>Lophotrochozoa</taxon>
        <taxon>Mollusca</taxon>
        <taxon>Gastropoda</taxon>
        <taxon>Heterobranchia</taxon>
        <taxon>Euthyneura</taxon>
        <taxon>Panpulmonata</taxon>
        <taxon>Sacoglossa</taxon>
        <taxon>Placobranchoidea</taxon>
        <taxon>Plakobranchidae</taxon>
        <taxon>Elysia</taxon>
    </lineage>
</organism>
<keyword evidence="2" id="KW-0479">Metal-binding</keyword>
<dbReference type="Proteomes" id="UP000762676">
    <property type="component" value="Unassembled WGS sequence"/>
</dbReference>
<comment type="cofactor">
    <cofactor evidence="1">
        <name>a divalent metal cation</name>
        <dbReference type="ChEBI" id="CHEBI:60240"/>
    </cofactor>
</comment>
<comment type="caution">
    <text evidence="4">The sequence shown here is derived from an EMBL/GenBank/DDBJ whole genome shotgun (WGS) entry which is preliminary data.</text>
</comment>
<evidence type="ECO:0000256" key="2">
    <source>
        <dbReference type="ARBA" id="ARBA00022723"/>
    </source>
</evidence>
<feature type="domain" description="DDE Tnp4" evidence="3">
    <location>
        <begin position="30"/>
        <end position="94"/>
    </location>
</feature>
<reference evidence="4 5" key="1">
    <citation type="journal article" date="2021" name="Elife">
        <title>Chloroplast acquisition without the gene transfer in kleptoplastic sea slugs, Plakobranchus ocellatus.</title>
        <authorList>
            <person name="Maeda T."/>
            <person name="Takahashi S."/>
            <person name="Yoshida T."/>
            <person name="Shimamura S."/>
            <person name="Takaki Y."/>
            <person name="Nagai Y."/>
            <person name="Toyoda A."/>
            <person name="Suzuki Y."/>
            <person name="Arimoto A."/>
            <person name="Ishii H."/>
            <person name="Satoh N."/>
            <person name="Nishiyama T."/>
            <person name="Hasebe M."/>
            <person name="Maruyama T."/>
            <person name="Minagawa J."/>
            <person name="Obokata J."/>
            <person name="Shigenobu S."/>
        </authorList>
    </citation>
    <scope>NUCLEOTIDE SEQUENCE [LARGE SCALE GENOMIC DNA]</scope>
</reference>
<evidence type="ECO:0000256" key="1">
    <source>
        <dbReference type="ARBA" id="ARBA00001968"/>
    </source>
</evidence>
<gene>
    <name evidence="4" type="ORF">ElyMa_001621300</name>
</gene>